<feature type="transmembrane region" description="Helical" evidence="6">
    <location>
        <begin position="85"/>
        <end position="108"/>
    </location>
</feature>
<feature type="transmembrane region" description="Helical" evidence="6">
    <location>
        <begin position="30"/>
        <end position="53"/>
    </location>
</feature>
<proteinExistence type="inferred from homology"/>
<dbReference type="GO" id="GO:0005886">
    <property type="term" value="C:plasma membrane"/>
    <property type="evidence" value="ECO:0007669"/>
    <property type="project" value="TreeGrafter"/>
</dbReference>
<dbReference type="Proteomes" id="UP000016023">
    <property type="component" value="Unassembled WGS sequence"/>
</dbReference>
<dbReference type="Pfam" id="PF01027">
    <property type="entry name" value="Bax1-I"/>
    <property type="match status" value="1"/>
</dbReference>
<dbReference type="RefSeq" id="WP_006953243.1">
    <property type="nucleotide sequence ID" value="NZ_JH594523.1"/>
</dbReference>
<dbReference type="HOGENOM" id="CLU_058671_1_0_10"/>
<sequence>MDSEKFSRVFNSENWDIDASTFFPALMRKVYLWMTLALVITALTAYLAGPLLFQLGGGGFTFLIAGAIEIGIVAYLSARINKLSLVQATVGFIIYAILNGVTLGWIFAVYPITSIFKTFVITAAMFGTMAIIGSVTKKDLSKMGGIASMGLIGLIIAAVVNLFLRSTMIDFIVSGIGVVVFTGMTAWDVQHIKESMARSGGAPGEQVQKQALMGALRLYLDFINLFISLLRFFGRLRE</sequence>
<dbReference type="CDD" id="cd10432">
    <property type="entry name" value="BI-1-like_bacterial"/>
    <property type="match status" value="1"/>
</dbReference>
<keyword evidence="5 6" id="KW-0472">Membrane</keyword>
<keyword evidence="3 6" id="KW-0812">Transmembrane</keyword>
<comment type="subcellular location">
    <subcellularLocation>
        <location evidence="1">Membrane</location>
        <topology evidence="1">Multi-pass membrane protein</topology>
    </subcellularLocation>
</comment>
<dbReference type="PANTHER" id="PTHR23291">
    <property type="entry name" value="BAX INHIBITOR-RELATED"/>
    <property type="match status" value="1"/>
</dbReference>
<keyword evidence="4 6" id="KW-1133">Transmembrane helix</keyword>
<comment type="similarity">
    <text evidence="2 6">Belongs to the BI1 family.</text>
</comment>
<evidence type="ECO:0008006" key="9">
    <source>
        <dbReference type="Google" id="ProtNLM"/>
    </source>
</evidence>
<accession>H1Q474</accession>
<reference evidence="7 8" key="1">
    <citation type="submission" date="2011-12" db="EMBL/GenBank/DDBJ databases">
        <title>The Genome Sequence of Prevotella micans F0438.</title>
        <authorList>
            <consortium name="The Broad Institute Genome Sequencing Platform"/>
            <person name="Earl A."/>
            <person name="Ward D."/>
            <person name="Feldgarden M."/>
            <person name="Gevers D."/>
            <person name="Izard J."/>
            <person name="Baranova O.V."/>
            <person name="Blanton J.M."/>
            <person name="Wade W.G."/>
            <person name="Dewhirst F.E."/>
            <person name="Young S.K."/>
            <person name="Zeng Q."/>
            <person name="Gargeya S."/>
            <person name="Fitzgerald M."/>
            <person name="Haas B."/>
            <person name="Abouelleil A."/>
            <person name="Alvarado L."/>
            <person name="Arachchi H.M."/>
            <person name="Berlin A."/>
            <person name="Chapman S.B."/>
            <person name="Gearin G."/>
            <person name="Goldberg J."/>
            <person name="Griggs A."/>
            <person name="Gujja S."/>
            <person name="Hansen M."/>
            <person name="Heiman D."/>
            <person name="Howarth C."/>
            <person name="Larimer J."/>
            <person name="Lui A."/>
            <person name="MacDonald P.J.P."/>
            <person name="McCowen C."/>
            <person name="Montmayeur A."/>
            <person name="Murphy C."/>
            <person name="Neiman D."/>
            <person name="Pearson M."/>
            <person name="Priest M."/>
            <person name="Roberts A."/>
            <person name="Saif S."/>
            <person name="Shea T."/>
            <person name="Sisk P."/>
            <person name="Stolte C."/>
            <person name="Sykes S."/>
            <person name="Wortman J."/>
            <person name="Nusbaum C."/>
            <person name="Birren B."/>
        </authorList>
    </citation>
    <scope>NUCLEOTIDE SEQUENCE [LARGE SCALE GENOMIC DNA]</scope>
    <source>
        <strain evidence="7 8">F0438</strain>
    </source>
</reference>
<feature type="transmembrane region" description="Helical" evidence="6">
    <location>
        <begin position="218"/>
        <end position="234"/>
    </location>
</feature>
<feature type="transmembrane region" description="Helical" evidence="6">
    <location>
        <begin position="59"/>
        <end position="78"/>
    </location>
</feature>
<comment type="caution">
    <text evidence="7">The sequence shown here is derived from an EMBL/GenBank/DDBJ whole genome shotgun (WGS) entry which is preliminary data.</text>
</comment>
<name>H1Q474_9BACT</name>
<organism evidence="7 8">
    <name type="scientific">Prevotella micans F0438</name>
    <dbReference type="NCBI Taxonomy" id="883158"/>
    <lineage>
        <taxon>Bacteria</taxon>
        <taxon>Pseudomonadati</taxon>
        <taxon>Bacteroidota</taxon>
        <taxon>Bacteroidia</taxon>
        <taxon>Bacteroidales</taxon>
        <taxon>Prevotellaceae</taxon>
        <taxon>Prevotella</taxon>
    </lineage>
</organism>
<feature type="transmembrane region" description="Helical" evidence="6">
    <location>
        <begin position="169"/>
        <end position="189"/>
    </location>
</feature>
<dbReference type="EMBL" id="AGWK01000045">
    <property type="protein sequence ID" value="EHO67855.1"/>
    <property type="molecule type" value="Genomic_DNA"/>
</dbReference>
<evidence type="ECO:0000256" key="1">
    <source>
        <dbReference type="ARBA" id="ARBA00004141"/>
    </source>
</evidence>
<evidence type="ECO:0000313" key="8">
    <source>
        <dbReference type="Proteomes" id="UP000016023"/>
    </source>
</evidence>
<dbReference type="AlphaFoldDB" id="H1Q474"/>
<dbReference type="eggNOG" id="COG0670">
    <property type="taxonomic scope" value="Bacteria"/>
</dbReference>
<dbReference type="InterPro" id="IPR006214">
    <property type="entry name" value="Bax_inhibitor_1-related"/>
</dbReference>
<evidence type="ECO:0000256" key="5">
    <source>
        <dbReference type="ARBA" id="ARBA00023136"/>
    </source>
</evidence>
<gene>
    <name evidence="7" type="ORF">HMPREF9140_01712</name>
</gene>
<evidence type="ECO:0000256" key="6">
    <source>
        <dbReference type="RuleBase" id="RU004379"/>
    </source>
</evidence>
<evidence type="ECO:0000256" key="4">
    <source>
        <dbReference type="ARBA" id="ARBA00022989"/>
    </source>
</evidence>
<feature type="transmembrane region" description="Helical" evidence="6">
    <location>
        <begin position="144"/>
        <end position="163"/>
    </location>
</feature>
<evidence type="ECO:0000313" key="7">
    <source>
        <dbReference type="EMBL" id="EHO67855.1"/>
    </source>
</evidence>
<feature type="transmembrane region" description="Helical" evidence="6">
    <location>
        <begin position="114"/>
        <end position="132"/>
    </location>
</feature>
<dbReference type="PATRIC" id="fig|883158.3.peg.1714"/>
<evidence type="ECO:0000256" key="2">
    <source>
        <dbReference type="ARBA" id="ARBA00010350"/>
    </source>
</evidence>
<dbReference type="STRING" id="883158.HMPREF9140_01712"/>
<keyword evidence="8" id="KW-1185">Reference proteome</keyword>
<evidence type="ECO:0000256" key="3">
    <source>
        <dbReference type="ARBA" id="ARBA00022692"/>
    </source>
</evidence>
<protein>
    <recommendedName>
        <fullName evidence="9">Inner membrane protein ybhL</fullName>
    </recommendedName>
</protein>
<dbReference type="PANTHER" id="PTHR23291:SF50">
    <property type="entry name" value="PROTEIN LIFEGUARD 4"/>
    <property type="match status" value="1"/>
</dbReference>